<comment type="caution">
    <text evidence="2">The sequence shown here is derived from an EMBL/GenBank/DDBJ whole genome shotgun (WGS) entry which is preliminary data.</text>
</comment>
<evidence type="ECO:0000313" key="3">
    <source>
        <dbReference type="Proteomes" id="UP000279446"/>
    </source>
</evidence>
<keyword evidence="1" id="KW-0812">Transmembrane</keyword>
<protein>
    <submittedName>
        <fullName evidence="2">Uncharacterized protein</fullName>
    </submittedName>
</protein>
<gene>
    <name evidence="2" type="ORF">EJP82_23690</name>
</gene>
<evidence type="ECO:0000256" key="1">
    <source>
        <dbReference type="SAM" id="Phobius"/>
    </source>
</evidence>
<dbReference type="RefSeq" id="WP_127194533.1">
    <property type="nucleotide sequence ID" value="NZ_RZNY01000031.1"/>
</dbReference>
<name>A0A433Y122_9BACL</name>
<dbReference type="AlphaFoldDB" id="A0A433Y122"/>
<keyword evidence="3" id="KW-1185">Reference proteome</keyword>
<accession>A0A433Y122</accession>
<proteinExistence type="predicted"/>
<evidence type="ECO:0000313" key="2">
    <source>
        <dbReference type="EMBL" id="RUT41369.1"/>
    </source>
</evidence>
<dbReference type="Proteomes" id="UP000279446">
    <property type="component" value="Unassembled WGS sequence"/>
</dbReference>
<dbReference type="EMBL" id="RZNY01000031">
    <property type="protein sequence ID" value="RUT41369.1"/>
    <property type="molecule type" value="Genomic_DNA"/>
</dbReference>
<dbReference type="OrthoDB" id="9974254at2"/>
<feature type="transmembrane region" description="Helical" evidence="1">
    <location>
        <begin position="47"/>
        <end position="67"/>
    </location>
</feature>
<reference evidence="2 3" key="1">
    <citation type="submission" date="2018-12" db="EMBL/GenBank/DDBJ databases">
        <authorList>
            <person name="Sun L."/>
            <person name="Chen Z."/>
        </authorList>
    </citation>
    <scope>NUCLEOTIDE SEQUENCE [LARGE SCALE GENOMIC DNA]</scope>
    <source>
        <strain evidence="2 3">DSM 15890</strain>
    </source>
</reference>
<sequence>MPRICSKCQQPSPMHDFVCSHCEAPLIDNGELLSALDLNGNSSKLKIIPTIVVLIVVAIIGLLIKFLS</sequence>
<organism evidence="2 3">
    <name type="scientific">Paenibacillus anaericanus</name>
    <dbReference type="NCBI Taxonomy" id="170367"/>
    <lineage>
        <taxon>Bacteria</taxon>
        <taxon>Bacillati</taxon>
        <taxon>Bacillota</taxon>
        <taxon>Bacilli</taxon>
        <taxon>Bacillales</taxon>
        <taxon>Paenibacillaceae</taxon>
        <taxon>Paenibacillus</taxon>
    </lineage>
</organism>
<keyword evidence="1" id="KW-1133">Transmembrane helix</keyword>
<keyword evidence="1" id="KW-0472">Membrane</keyword>